<feature type="domain" description="Peptidase M14" evidence="1">
    <location>
        <begin position="7"/>
        <end position="65"/>
    </location>
</feature>
<organism evidence="2 3">
    <name type="scientific">Halotalea alkalilenta</name>
    <dbReference type="NCBI Taxonomy" id="376489"/>
    <lineage>
        <taxon>Bacteria</taxon>
        <taxon>Pseudomonadati</taxon>
        <taxon>Pseudomonadota</taxon>
        <taxon>Gammaproteobacteria</taxon>
        <taxon>Oceanospirillales</taxon>
        <taxon>Halomonadaceae</taxon>
        <taxon>Halotalea</taxon>
    </lineage>
</organism>
<dbReference type="SUPFAM" id="SSF53187">
    <property type="entry name" value="Zn-dependent exopeptidases"/>
    <property type="match status" value="1"/>
</dbReference>
<dbReference type="EMBL" id="CP015243">
    <property type="protein sequence ID" value="ANF58641.1"/>
    <property type="molecule type" value="Genomic_DNA"/>
</dbReference>
<sequence length="178" mass="19738">MMLSVGEGEKSALVVGGPHPNEPAGGATAVHLARQLAKDGELRKRLGYRWHFIGSIDPDGLALNDGWLRSPRTLENYLNSFFRPAFIDQPEYTFPLETGDYSFKNSTPENLAWQRALELTRPDYQVSLHGTDYGGVFYIVNRDIPALNDKLVAYPEQVGLTLNAHGEPLAEIATSPRN</sequence>
<dbReference type="AlphaFoldDB" id="A0A172YHB1"/>
<name>A0A172YHB1_9GAMM</name>
<dbReference type="GO" id="GO:0008270">
    <property type="term" value="F:zinc ion binding"/>
    <property type="evidence" value="ECO:0007669"/>
    <property type="project" value="InterPro"/>
</dbReference>
<dbReference type="Gene3D" id="3.40.630.10">
    <property type="entry name" value="Zn peptidases"/>
    <property type="match status" value="1"/>
</dbReference>
<keyword evidence="3" id="KW-1185">Reference proteome</keyword>
<dbReference type="Proteomes" id="UP000077875">
    <property type="component" value="Chromosome"/>
</dbReference>
<gene>
    <name evidence="2" type="ORF">A5892_15155</name>
</gene>
<evidence type="ECO:0000313" key="3">
    <source>
        <dbReference type="Proteomes" id="UP000077875"/>
    </source>
</evidence>
<dbReference type="GO" id="GO:0004181">
    <property type="term" value="F:metallocarboxypeptidase activity"/>
    <property type="evidence" value="ECO:0007669"/>
    <property type="project" value="InterPro"/>
</dbReference>
<dbReference type="KEGG" id="haa:A5892_15155"/>
<protein>
    <recommendedName>
        <fullName evidence="1">Peptidase M14 domain-containing protein</fullName>
    </recommendedName>
</protein>
<evidence type="ECO:0000313" key="2">
    <source>
        <dbReference type="EMBL" id="ANF58641.1"/>
    </source>
</evidence>
<reference evidence="2 3" key="1">
    <citation type="submission" date="2016-04" db="EMBL/GenBank/DDBJ databases">
        <title>Complete Genome Sequence of Halotalea alkalilenta IHB B 13600.</title>
        <authorList>
            <person name="Swarnkar M.K."/>
            <person name="Sharma A."/>
            <person name="Kaushal K."/>
            <person name="Soni R."/>
            <person name="Rana S."/>
            <person name="Singh A.K."/>
            <person name="Gulati A."/>
        </authorList>
    </citation>
    <scope>NUCLEOTIDE SEQUENCE [LARGE SCALE GENOMIC DNA]</scope>
    <source>
        <strain evidence="2 3">IHB B 13600</strain>
    </source>
</reference>
<dbReference type="STRING" id="376489.A5892_15155"/>
<accession>A0A172YHB1</accession>
<evidence type="ECO:0000259" key="1">
    <source>
        <dbReference type="Pfam" id="PF00246"/>
    </source>
</evidence>
<dbReference type="InterPro" id="IPR000834">
    <property type="entry name" value="Peptidase_M14"/>
</dbReference>
<proteinExistence type="predicted"/>
<dbReference type="GO" id="GO:0006508">
    <property type="term" value="P:proteolysis"/>
    <property type="evidence" value="ECO:0007669"/>
    <property type="project" value="InterPro"/>
</dbReference>
<dbReference type="Pfam" id="PF00246">
    <property type="entry name" value="Peptidase_M14"/>
    <property type="match status" value="1"/>
</dbReference>